<keyword evidence="1" id="KW-0805">Transcription regulation</keyword>
<keyword evidence="3" id="KW-0804">Transcription</keyword>
<dbReference type="EMBL" id="VFOM01000001">
    <property type="protein sequence ID" value="TQL47208.1"/>
    <property type="molecule type" value="Genomic_DNA"/>
</dbReference>
<comment type="caution">
    <text evidence="6">The sequence shown here is derived from an EMBL/GenBank/DDBJ whole genome shotgun (WGS) entry which is preliminary data.</text>
</comment>
<evidence type="ECO:0000256" key="1">
    <source>
        <dbReference type="ARBA" id="ARBA00023015"/>
    </source>
</evidence>
<dbReference type="CDD" id="cd07377">
    <property type="entry name" value="WHTH_GntR"/>
    <property type="match status" value="1"/>
</dbReference>
<proteinExistence type="predicted"/>
<dbReference type="SMART" id="SM00345">
    <property type="entry name" value="HTH_GNTR"/>
    <property type="match status" value="1"/>
</dbReference>
<protein>
    <submittedName>
        <fullName evidence="6">GntR family transcriptional regulator</fullName>
    </submittedName>
</protein>
<dbReference type="OrthoDB" id="8680240at2"/>
<reference evidence="6 7" key="1">
    <citation type="submission" date="2019-06" db="EMBL/GenBank/DDBJ databases">
        <title>Sequencing the genomes of 1000 actinobacteria strains.</title>
        <authorList>
            <person name="Klenk H.-P."/>
        </authorList>
    </citation>
    <scope>NUCLEOTIDE SEQUENCE [LARGE SCALE GENOMIC DNA]</scope>
    <source>
        <strain evidence="6 7">DSM 26477</strain>
    </source>
</reference>
<dbReference type="Gene3D" id="1.20.120.530">
    <property type="entry name" value="GntR ligand-binding domain-like"/>
    <property type="match status" value="1"/>
</dbReference>
<accession>A0A542YGI5</accession>
<dbReference type="PROSITE" id="PS50949">
    <property type="entry name" value="HTH_GNTR"/>
    <property type="match status" value="1"/>
</dbReference>
<dbReference type="SMART" id="SM00895">
    <property type="entry name" value="FCD"/>
    <property type="match status" value="1"/>
</dbReference>
<dbReference type="PANTHER" id="PTHR43537">
    <property type="entry name" value="TRANSCRIPTIONAL REGULATOR, GNTR FAMILY"/>
    <property type="match status" value="1"/>
</dbReference>
<dbReference type="Gene3D" id="1.10.10.10">
    <property type="entry name" value="Winged helix-like DNA-binding domain superfamily/Winged helix DNA-binding domain"/>
    <property type="match status" value="1"/>
</dbReference>
<dbReference type="InterPro" id="IPR036388">
    <property type="entry name" value="WH-like_DNA-bd_sf"/>
</dbReference>
<dbReference type="InterPro" id="IPR036390">
    <property type="entry name" value="WH_DNA-bd_sf"/>
</dbReference>
<evidence type="ECO:0000256" key="3">
    <source>
        <dbReference type="ARBA" id="ARBA00023163"/>
    </source>
</evidence>
<organism evidence="6 7">
    <name type="scientific">Homoserinimonas aerilata</name>
    <dbReference type="NCBI Taxonomy" id="1162970"/>
    <lineage>
        <taxon>Bacteria</taxon>
        <taxon>Bacillati</taxon>
        <taxon>Actinomycetota</taxon>
        <taxon>Actinomycetes</taxon>
        <taxon>Micrococcales</taxon>
        <taxon>Microbacteriaceae</taxon>
        <taxon>Homoserinimonas</taxon>
    </lineage>
</organism>
<dbReference type="Pfam" id="PF07729">
    <property type="entry name" value="FCD"/>
    <property type="match status" value="1"/>
</dbReference>
<dbReference type="PANTHER" id="PTHR43537:SF49">
    <property type="entry name" value="TRANSCRIPTIONAL REGULATORY PROTEIN"/>
    <property type="match status" value="1"/>
</dbReference>
<feature type="compositionally biased region" description="Low complexity" evidence="4">
    <location>
        <begin position="212"/>
        <end position="237"/>
    </location>
</feature>
<dbReference type="GO" id="GO:0003677">
    <property type="term" value="F:DNA binding"/>
    <property type="evidence" value="ECO:0007669"/>
    <property type="project" value="UniProtKB-KW"/>
</dbReference>
<dbReference type="GO" id="GO:0003700">
    <property type="term" value="F:DNA-binding transcription factor activity"/>
    <property type="evidence" value="ECO:0007669"/>
    <property type="project" value="InterPro"/>
</dbReference>
<feature type="region of interest" description="Disordered" evidence="4">
    <location>
        <begin position="210"/>
        <end position="246"/>
    </location>
</feature>
<evidence type="ECO:0000313" key="6">
    <source>
        <dbReference type="EMBL" id="TQL47208.1"/>
    </source>
</evidence>
<dbReference type="AlphaFoldDB" id="A0A542YGI5"/>
<dbReference type="Proteomes" id="UP000317998">
    <property type="component" value="Unassembled WGS sequence"/>
</dbReference>
<dbReference type="InterPro" id="IPR000524">
    <property type="entry name" value="Tscrpt_reg_HTH_GntR"/>
</dbReference>
<dbReference type="InterPro" id="IPR011711">
    <property type="entry name" value="GntR_C"/>
</dbReference>
<gene>
    <name evidence="6" type="ORF">FB562_0260</name>
</gene>
<dbReference type="PRINTS" id="PR00035">
    <property type="entry name" value="HTHGNTR"/>
</dbReference>
<evidence type="ECO:0000256" key="4">
    <source>
        <dbReference type="SAM" id="MobiDB-lite"/>
    </source>
</evidence>
<dbReference type="InterPro" id="IPR008920">
    <property type="entry name" value="TF_FadR/GntR_C"/>
</dbReference>
<keyword evidence="2" id="KW-0238">DNA-binding</keyword>
<dbReference type="RefSeq" id="WP_141879488.1">
    <property type="nucleotide sequence ID" value="NZ_VFOM01000001.1"/>
</dbReference>
<dbReference type="SUPFAM" id="SSF46785">
    <property type="entry name" value="Winged helix' DNA-binding domain"/>
    <property type="match status" value="1"/>
</dbReference>
<evidence type="ECO:0000256" key="2">
    <source>
        <dbReference type="ARBA" id="ARBA00023125"/>
    </source>
</evidence>
<sequence length="246" mass="26578">MRASDRAYAALRDEIVDWRLAPGTVLGEVEQAARLGVSRTPLREALGRLAAEGLVEAQGGRGLVVAELSTDDIRELFETRQALEELAARLAARRRDRSVFEGLQEEFRDAAGLTADPAAYYALVARFDDAIDAAATNGYLSAALGGLRTHLVRIRRIARDNPERLAAAAAEHQLIIDAIVDGDSDLAAHATHVHLHRSLQNILATVSDATLRTPSSRTQATRTQTAQTQSTPAQTTPLKNLTKETA</sequence>
<dbReference type="SUPFAM" id="SSF48008">
    <property type="entry name" value="GntR ligand-binding domain-like"/>
    <property type="match status" value="1"/>
</dbReference>
<evidence type="ECO:0000259" key="5">
    <source>
        <dbReference type="PROSITE" id="PS50949"/>
    </source>
</evidence>
<evidence type="ECO:0000313" key="7">
    <source>
        <dbReference type="Proteomes" id="UP000317998"/>
    </source>
</evidence>
<keyword evidence="7" id="KW-1185">Reference proteome</keyword>
<feature type="domain" description="HTH gntR-type" evidence="5">
    <location>
        <begin position="1"/>
        <end position="68"/>
    </location>
</feature>
<dbReference type="Pfam" id="PF00392">
    <property type="entry name" value="GntR"/>
    <property type="match status" value="1"/>
</dbReference>
<name>A0A542YGI5_9MICO</name>